<name>A0ACC2ECV4_DIPCM</name>
<proteinExistence type="predicted"/>
<keyword evidence="2" id="KW-1185">Reference proteome</keyword>
<organism evidence="1 2">
    <name type="scientific">Diphasiastrum complanatum</name>
    <name type="common">Issler's clubmoss</name>
    <name type="synonym">Lycopodium complanatum</name>
    <dbReference type="NCBI Taxonomy" id="34168"/>
    <lineage>
        <taxon>Eukaryota</taxon>
        <taxon>Viridiplantae</taxon>
        <taxon>Streptophyta</taxon>
        <taxon>Embryophyta</taxon>
        <taxon>Tracheophyta</taxon>
        <taxon>Lycopodiopsida</taxon>
        <taxon>Lycopodiales</taxon>
        <taxon>Lycopodiaceae</taxon>
        <taxon>Lycopodioideae</taxon>
        <taxon>Diphasiastrum</taxon>
    </lineage>
</organism>
<dbReference type="Proteomes" id="UP001162992">
    <property type="component" value="Chromosome 2"/>
</dbReference>
<reference evidence="2" key="1">
    <citation type="journal article" date="2024" name="Proc. Natl. Acad. Sci. U.S.A.">
        <title>Extraordinary preservation of gene collinearity over three hundred million years revealed in homosporous lycophytes.</title>
        <authorList>
            <person name="Li C."/>
            <person name="Wickell D."/>
            <person name="Kuo L.Y."/>
            <person name="Chen X."/>
            <person name="Nie B."/>
            <person name="Liao X."/>
            <person name="Peng D."/>
            <person name="Ji J."/>
            <person name="Jenkins J."/>
            <person name="Williams M."/>
            <person name="Shu S."/>
            <person name="Plott C."/>
            <person name="Barry K."/>
            <person name="Rajasekar S."/>
            <person name="Grimwood J."/>
            <person name="Han X."/>
            <person name="Sun S."/>
            <person name="Hou Z."/>
            <person name="He W."/>
            <person name="Dai G."/>
            <person name="Sun C."/>
            <person name="Schmutz J."/>
            <person name="Leebens-Mack J.H."/>
            <person name="Li F.W."/>
            <person name="Wang L."/>
        </authorList>
    </citation>
    <scope>NUCLEOTIDE SEQUENCE [LARGE SCALE GENOMIC DNA]</scope>
    <source>
        <strain evidence="2">cv. PW_Plant_1</strain>
    </source>
</reference>
<evidence type="ECO:0000313" key="2">
    <source>
        <dbReference type="Proteomes" id="UP001162992"/>
    </source>
</evidence>
<gene>
    <name evidence="1" type="ORF">O6H91_02G015200</name>
</gene>
<dbReference type="EMBL" id="CM055093">
    <property type="protein sequence ID" value="KAJ7564388.1"/>
    <property type="molecule type" value="Genomic_DNA"/>
</dbReference>
<sequence>MPFMLYWSQSSPVPPCSHSSHLLSLHTPSSRRVSMHSTNHETSCTRARNGNNMAKFEQQAMQTCSIGSGVVLIPLAVLAMNLNGPATVEAGILSGATGLESFELPRLPQTDVFKDITEANKKRYKDLDAKFKASPFLQELFEAIEGECSKE</sequence>
<evidence type="ECO:0000313" key="1">
    <source>
        <dbReference type="EMBL" id="KAJ7564388.1"/>
    </source>
</evidence>
<comment type="caution">
    <text evidence="1">The sequence shown here is derived from an EMBL/GenBank/DDBJ whole genome shotgun (WGS) entry which is preliminary data.</text>
</comment>
<protein>
    <submittedName>
        <fullName evidence="1">Uncharacterized protein</fullName>
    </submittedName>
</protein>
<accession>A0ACC2ECV4</accession>